<dbReference type="GO" id="GO:0003993">
    <property type="term" value="F:acid phosphatase activity"/>
    <property type="evidence" value="ECO:0007669"/>
    <property type="project" value="InterPro"/>
</dbReference>
<dbReference type="GO" id="GO:0030288">
    <property type="term" value="C:outer membrane-bounded periplasmic space"/>
    <property type="evidence" value="ECO:0007669"/>
    <property type="project" value="InterPro"/>
</dbReference>
<dbReference type="STRING" id="861299.J421_1338"/>
<dbReference type="PRINTS" id="PR00483">
    <property type="entry name" value="BACPHPHTASE"/>
</dbReference>
<organism evidence="2 3">
    <name type="scientific">Gemmatirosa kalamazoonensis</name>
    <dbReference type="NCBI Taxonomy" id="861299"/>
    <lineage>
        <taxon>Bacteria</taxon>
        <taxon>Pseudomonadati</taxon>
        <taxon>Gemmatimonadota</taxon>
        <taxon>Gemmatimonadia</taxon>
        <taxon>Gemmatimonadales</taxon>
        <taxon>Gemmatimonadaceae</taxon>
        <taxon>Gemmatirosa</taxon>
    </lineage>
</organism>
<dbReference type="EMBL" id="CP007128">
    <property type="protein sequence ID" value="AHG88875.1"/>
    <property type="molecule type" value="Genomic_DNA"/>
</dbReference>
<accession>W0REW9</accession>
<dbReference type="InterPro" id="IPR000326">
    <property type="entry name" value="PAP2/HPO"/>
</dbReference>
<dbReference type="PANTHER" id="PTHR34599:SF1">
    <property type="entry name" value="PHOSPHATIDIC ACID PHOSPHATASE TYPE 2_HALOPEROXIDASE DOMAIN-CONTAINING PROTEIN"/>
    <property type="match status" value="1"/>
</dbReference>
<keyword evidence="3" id="KW-1185">Reference proteome</keyword>
<dbReference type="eggNOG" id="COG0671">
    <property type="taxonomic scope" value="Bacteria"/>
</dbReference>
<feature type="domain" description="Phosphatidic acid phosphatase type 2/haloperoxidase" evidence="1">
    <location>
        <begin position="400"/>
        <end position="508"/>
    </location>
</feature>
<dbReference type="Pfam" id="PF01569">
    <property type="entry name" value="PAP2"/>
    <property type="match status" value="1"/>
</dbReference>
<dbReference type="RefSeq" id="WP_025410400.1">
    <property type="nucleotide sequence ID" value="NZ_CP007128.1"/>
</dbReference>
<evidence type="ECO:0000313" key="2">
    <source>
        <dbReference type="EMBL" id="AHG88875.1"/>
    </source>
</evidence>
<dbReference type="PATRIC" id="fig|861299.3.peg.1358"/>
<dbReference type="PANTHER" id="PTHR34599">
    <property type="entry name" value="PEROXIDASE-RELATED"/>
    <property type="match status" value="1"/>
</dbReference>
<protein>
    <submittedName>
        <fullName evidence="2">Phosphoesterase PA-phosphatase related protein</fullName>
    </submittedName>
</protein>
<dbReference type="InterPro" id="IPR016119">
    <property type="entry name" value="Br/Cl_peroxidase_C"/>
</dbReference>
<evidence type="ECO:0000259" key="1">
    <source>
        <dbReference type="SMART" id="SM00014"/>
    </source>
</evidence>
<dbReference type="SUPFAM" id="SSF48317">
    <property type="entry name" value="Acid phosphatase/Vanadium-dependent haloperoxidase"/>
    <property type="match status" value="2"/>
</dbReference>
<dbReference type="KEGG" id="gba:J421_1338"/>
<dbReference type="AlphaFoldDB" id="W0REW9"/>
<evidence type="ECO:0000313" key="3">
    <source>
        <dbReference type="Proteomes" id="UP000019151"/>
    </source>
</evidence>
<gene>
    <name evidence="2" type="ORF">J421_1338</name>
</gene>
<reference evidence="2 3" key="1">
    <citation type="journal article" date="2014" name="Genome Announc.">
        <title>Genome Sequence and Methylome of Soil Bacterium Gemmatirosa kalamazoonensis KBS708T, a Member of the Rarely Cultivated Gemmatimonadetes Phylum.</title>
        <authorList>
            <person name="Debruyn J.M."/>
            <person name="Radosevich M."/>
            <person name="Wommack K.E."/>
            <person name="Polson S.W."/>
            <person name="Hauser L.J."/>
            <person name="Fawaz M.N."/>
            <person name="Korlach J."/>
            <person name="Tsai Y.C."/>
        </authorList>
    </citation>
    <scope>NUCLEOTIDE SEQUENCE [LARGE SCALE GENOMIC DNA]</scope>
    <source>
        <strain evidence="2 3">KBS708</strain>
    </source>
</reference>
<sequence>MRSGAETRRRAAAAILLGTVWLALSCDRTVTLTEVLPTLRPANVDADAGTWRMLVLNGPDQVAVAAPAAATSDAYRTEVEAVKAAQSHLTAAQRAGIDYWAGGGVLRWNQIQRELVARYNLPPAPRDDGTYPAPDAENPFGDPAFPFANPPYAARAYSYVAVAQYEALKAAWYWKYRYNRPSPAKADASVRALLPATDLPAYPSEDAVLSGVTAEMLKLLFPAALEEITKKAAEEREAAIDAGRATASDVAAGLALGKAIAALVVARAGADGTRNAVGTPAQWKALFDSTTAKGEVAWVSQEAPARPPMLPNFGQVRTWVASPAVLAAIAPPPSTSSAKFKADLAEVKDVVTHLTSAQLAIAQKWNDGAGTYTPPGHWNAIATSYVAKANMSEVRAARTFALLNVAMHDAGVACWQTKYRYFNPRPTQMDPAIKTVIGLPNFPAYPSGHSTFSAAAATVLGYVFPEGASSFLQMADEAGISRLYGGIHYRSDIDNGKVHGMNVGADVVTFARGDGAR</sequence>
<dbReference type="InterPro" id="IPR052559">
    <property type="entry name" value="V-haloperoxidase"/>
</dbReference>
<name>W0REW9_9BACT</name>
<dbReference type="InterPro" id="IPR036938">
    <property type="entry name" value="PAP2/HPO_sf"/>
</dbReference>
<dbReference type="PROSITE" id="PS51257">
    <property type="entry name" value="PROKAR_LIPOPROTEIN"/>
    <property type="match status" value="1"/>
</dbReference>
<dbReference type="HOGENOM" id="CLU_525643_0_0_0"/>
<dbReference type="InParanoid" id="W0REW9"/>
<dbReference type="Proteomes" id="UP000019151">
    <property type="component" value="Chromosome"/>
</dbReference>
<dbReference type="OrthoDB" id="7793240at2"/>
<dbReference type="CDD" id="cd03380">
    <property type="entry name" value="PAP2_like_1"/>
    <property type="match status" value="1"/>
</dbReference>
<dbReference type="SMART" id="SM00014">
    <property type="entry name" value="acidPPc"/>
    <property type="match status" value="1"/>
</dbReference>
<dbReference type="InterPro" id="IPR001011">
    <property type="entry name" value="Acid_Pase_classA_bac"/>
</dbReference>
<dbReference type="GO" id="GO:0004601">
    <property type="term" value="F:peroxidase activity"/>
    <property type="evidence" value="ECO:0007669"/>
    <property type="project" value="InterPro"/>
</dbReference>
<dbReference type="Gene3D" id="1.10.606.10">
    <property type="entry name" value="Vanadium-containing Chloroperoxidase, domain 2"/>
    <property type="match status" value="2"/>
</dbReference>
<proteinExistence type="predicted"/>